<evidence type="ECO:0000313" key="3">
    <source>
        <dbReference type="Proteomes" id="UP001501285"/>
    </source>
</evidence>
<name>A0ABN2UMX1_9MICO</name>
<accession>A0ABN2UMX1</accession>
<organism evidence="2 3">
    <name type="scientific">Terrabacter terrae</name>
    <dbReference type="NCBI Taxonomy" id="318434"/>
    <lineage>
        <taxon>Bacteria</taxon>
        <taxon>Bacillati</taxon>
        <taxon>Actinomycetota</taxon>
        <taxon>Actinomycetes</taxon>
        <taxon>Micrococcales</taxon>
        <taxon>Intrasporangiaceae</taxon>
        <taxon>Terrabacter</taxon>
    </lineage>
</organism>
<reference evidence="2 3" key="1">
    <citation type="journal article" date="2019" name="Int. J. Syst. Evol. Microbiol.">
        <title>The Global Catalogue of Microorganisms (GCM) 10K type strain sequencing project: providing services to taxonomists for standard genome sequencing and annotation.</title>
        <authorList>
            <consortium name="The Broad Institute Genomics Platform"/>
            <consortium name="The Broad Institute Genome Sequencing Center for Infectious Disease"/>
            <person name="Wu L."/>
            <person name="Ma J."/>
        </authorList>
    </citation>
    <scope>NUCLEOTIDE SEQUENCE [LARGE SCALE GENOMIC DNA]</scope>
    <source>
        <strain evidence="2 3">JCM 14283</strain>
    </source>
</reference>
<dbReference type="EMBL" id="BAAANB010000021">
    <property type="protein sequence ID" value="GAA2039427.1"/>
    <property type="molecule type" value="Genomic_DNA"/>
</dbReference>
<evidence type="ECO:0000313" key="2">
    <source>
        <dbReference type="EMBL" id="GAA2039427.1"/>
    </source>
</evidence>
<feature type="region of interest" description="Disordered" evidence="1">
    <location>
        <begin position="1"/>
        <end position="24"/>
    </location>
</feature>
<protein>
    <submittedName>
        <fullName evidence="2">Uncharacterized protein</fullName>
    </submittedName>
</protein>
<comment type="caution">
    <text evidence="2">The sequence shown here is derived from an EMBL/GenBank/DDBJ whole genome shotgun (WGS) entry which is preliminary data.</text>
</comment>
<proteinExistence type="predicted"/>
<dbReference type="Proteomes" id="UP001501285">
    <property type="component" value="Unassembled WGS sequence"/>
</dbReference>
<keyword evidence="3" id="KW-1185">Reference proteome</keyword>
<gene>
    <name evidence="2" type="ORF">GCM10009740_35230</name>
</gene>
<sequence length="74" mass="8386">MCPQRHHHQLRPGPHGHPRPHRHRPGVLVTARQEQILQAIAQLTVQRTADDESTVTTYDSLLWLARLASGRAVD</sequence>
<evidence type="ECO:0000256" key="1">
    <source>
        <dbReference type="SAM" id="MobiDB-lite"/>
    </source>
</evidence>